<dbReference type="SUPFAM" id="SSF58113">
    <property type="entry name" value="Apolipoprotein A-I"/>
    <property type="match status" value="1"/>
</dbReference>
<feature type="region of interest" description="Disordered" evidence="2">
    <location>
        <begin position="89"/>
        <end position="242"/>
    </location>
</feature>
<reference evidence="4" key="2">
    <citation type="submission" date="2021-05" db="UniProtKB">
        <authorList>
            <consortium name="EnsemblPlants"/>
        </authorList>
    </citation>
    <scope>IDENTIFICATION</scope>
    <source>
        <strain evidence="4">subsp. malaccensis</strain>
    </source>
</reference>
<dbReference type="EMBL" id="HG996469">
    <property type="protein sequence ID" value="CAG1842435.1"/>
    <property type="molecule type" value="Genomic_DNA"/>
</dbReference>
<dbReference type="OMA" id="KADLDYG"/>
<dbReference type="Gramene" id="Ma00_t02780.1">
    <property type="protein sequence ID" value="Ma00_p02780.1"/>
    <property type="gene ID" value="Ma00_g02780"/>
</dbReference>
<dbReference type="PANTHER" id="PTHR47372:SF32">
    <property type="entry name" value="EMBRYOGENESIS ABUNDANT PROTEIN FAMILY PROTEIN, PUTATIVE-RELATED"/>
    <property type="match status" value="1"/>
</dbReference>
<sequence length="242" mass="26481">MRRVKAEYLAAMFGGSRSGVFSLTKAFLNPSLPTRSAPLKPSRLCFPYARRSSQANSNESDYGDVREGEDAVKTRKAFQKAKDSMQEYLKEAKEKAEEAKEETGSVAAKAKETAEQGTSTMTEKSKATANAAREKASGAAEKTKETAETAKERAKSVGERAKERAEEGVERAQSIGERAKQTMQEAWEAAKETTHKIKETVVGKDQDTPKDAGNGGTKENVRVARESAEDDARKHGRDELKD</sequence>
<protein>
    <submittedName>
        <fullName evidence="3">(wild Malaysian banana) hypothetical protein</fullName>
    </submittedName>
</protein>
<feature type="region of interest" description="Disordered" evidence="2">
    <location>
        <begin position="50"/>
        <end position="70"/>
    </location>
</feature>
<feature type="compositionally biased region" description="Basic and acidic residues" evidence="2">
    <location>
        <begin position="89"/>
        <end position="114"/>
    </location>
</feature>
<comment type="similarity">
    <text evidence="1">Belongs to the LEA type 4 family.</text>
</comment>
<evidence type="ECO:0000313" key="5">
    <source>
        <dbReference type="Proteomes" id="UP000012960"/>
    </source>
</evidence>
<gene>
    <name evidence="3" type="ORF">GSMUA_122300.1</name>
</gene>
<keyword evidence="5" id="KW-1185">Reference proteome</keyword>
<name>A0A804HMP8_MUSAM</name>
<organism evidence="4 5">
    <name type="scientific">Musa acuminata subsp. malaccensis</name>
    <name type="common">Wild banana</name>
    <name type="synonym">Musa malaccensis</name>
    <dbReference type="NCBI Taxonomy" id="214687"/>
    <lineage>
        <taxon>Eukaryota</taxon>
        <taxon>Viridiplantae</taxon>
        <taxon>Streptophyta</taxon>
        <taxon>Embryophyta</taxon>
        <taxon>Tracheophyta</taxon>
        <taxon>Spermatophyta</taxon>
        <taxon>Magnoliopsida</taxon>
        <taxon>Liliopsida</taxon>
        <taxon>Zingiberales</taxon>
        <taxon>Musaceae</taxon>
        <taxon>Musa</taxon>
    </lineage>
</organism>
<evidence type="ECO:0000313" key="4">
    <source>
        <dbReference type="EnsemblPlants" id="Ma00_p02780.1"/>
    </source>
</evidence>
<feature type="compositionally biased region" description="Basic and acidic residues" evidence="2">
    <location>
        <begin position="219"/>
        <end position="242"/>
    </location>
</feature>
<reference evidence="3" key="1">
    <citation type="submission" date="2021-03" db="EMBL/GenBank/DDBJ databases">
        <authorList>
            <consortium name="Genoscope - CEA"/>
            <person name="William W."/>
        </authorList>
    </citation>
    <scope>NUCLEOTIDE SEQUENCE</scope>
    <source>
        <strain evidence="3">Doubled-haploid Pahang</strain>
    </source>
</reference>
<feature type="compositionally biased region" description="Basic and acidic residues" evidence="2">
    <location>
        <begin position="132"/>
        <end position="170"/>
    </location>
</feature>
<dbReference type="Gene3D" id="1.20.120.20">
    <property type="entry name" value="Apolipoprotein"/>
    <property type="match status" value="1"/>
</dbReference>
<feature type="compositionally biased region" description="Basic and acidic residues" evidence="2">
    <location>
        <begin position="188"/>
        <end position="210"/>
    </location>
</feature>
<dbReference type="AlphaFoldDB" id="A0A804HMP8"/>
<feature type="compositionally biased region" description="Polar residues" evidence="2">
    <location>
        <begin position="51"/>
        <end position="60"/>
    </location>
</feature>
<proteinExistence type="inferred from homology"/>
<dbReference type="Proteomes" id="UP000012960">
    <property type="component" value="Unplaced"/>
</dbReference>
<dbReference type="PANTHER" id="PTHR47372">
    <property type="entry name" value="DAUER UP-REGULATED-RELATED"/>
    <property type="match status" value="1"/>
</dbReference>
<dbReference type="InParanoid" id="A0A804HMP8"/>
<evidence type="ECO:0000256" key="2">
    <source>
        <dbReference type="SAM" id="MobiDB-lite"/>
    </source>
</evidence>
<accession>A0A804HMP8</accession>
<evidence type="ECO:0000256" key="1">
    <source>
        <dbReference type="ARBA" id="ARBA00010753"/>
    </source>
</evidence>
<evidence type="ECO:0000313" key="3">
    <source>
        <dbReference type="EMBL" id="CAG1842435.1"/>
    </source>
</evidence>
<dbReference type="EnsemblPlants" id="Ma00_t02780.1">
    <property type="protein sequence ID" value="Ma00_p02780.1"/>
    <property type="gene ID" value="Ma00_g02780"/>
</dbReference>